<name>A0A7S8C531_9HYPH</name>
<keyword evidence="1" id="KW-0472">Membrane</keyword>
<dbReference type="InterPro" id="IPR016990">
    <property type="entry name" value="UCP032162_TM"/>
</dbReference>
<dbReference type="InterPro" id="IPR019253">
    <property type="entry name" value="DUF2244_TM"/>
</dbReference>
<organism evidence="2 3">
    <name type="scientific">Kaustia mangrovi</name>
    <dbReference type="NCBI Taxonomy" id="2593653"/>
    <lineage>
        <taxon>Bacteria</taxon>
        <taxon>Pseudomonadati</taxon>
        <taxon>Pseudomonadota</taxon>
        <taxon>Alphaproteobacteria</taxon>
        <taxon>Hyphomicrobiales</taxon>
        <taxon>Parvibaculaceae</taxon>
        <taxon>Kaustia</taxon>
    </lineage>
</organism>
<reference evidence="2 3" key="1">
    <citation type="submission" date="2020-06" db="EMBL/GenBank/DDBJ databases">
        <title>Genome sequence of 2 isolates from Red Sea Mangroves.</title>
        <authorList>
            <person name="Sefrji F."/>
            <person name="Michoud G."/>
            <person name="Merlino G."/>
            <person name="Daffonchio D."/>
        </authorList>
    </citation>
    <scope>NUCLEOTIDE SEQUENCE [LARGE SCALE GENOMIC DNA]</scope>
    <source>
        <strain evidence="2 3">R1DC25</strain>
    </source>
</reference>
<keyword evidence="3" id="KW-1185">Reference proteome</keyword>
<evidence type="ECO:0000256" key="1">
    <source>
        <dbReference type="SAM" id="Phobius"/>
    </source>
</evidence>
<dbReference type="RefSeq" id="WP_213160919.1">
    <property type="nucleotide sequence ID" value="NZ_CP058214.1"/>
</dbReference>
<keyword evidence="1" id="KW-1133">Transmembrane helix</keyword>
<accession>A0A7S8C531</accession>
<dbReference type="Proteomes" id="UP000593594">
    <property type="component" value="Chromosome"/>
</dbReference>
<dbReference type="PIRSF" id="PIRSF032162">
    <property type="entry name" value="UCP032162_imp"/>
    <property type="match status" value="1"/>
</dbReference>
<gene>
    <name evidence="2" type="ORF">HW532_13145</name>
</gene>
<protein>
    <submittedName>
        <fullName evidence="2">DUF2244 domain-containing protein</fullName>
    </submittedName>
</protein>
<sequence>MTAADTAATDTVRFSAVLTPHRSLSPRAFLVVMALLAIASFAAGITFLMMGAWPVFGYFGLDVALVYWAFRRNFADARLFESVALTERELVVRRVARNAEPKEWRFIPYWVRVELEENEALETCGPLYLTSHGRRLQIGAFLSPDERRSFATALSRALSRAT</sequence>
<feature type="transmembrane region" description="Helical" evidence="1">
    <location>
        <begin position="53"/>
        <end position="70"/>
    </location>
</feature>
<dbReference type="KEGG" id="kmn:HW532_13145"/>
<evidence type="ECO:0000313" key="2">
    <source>
        <dbReference type="EMBL" id="QPC43554.1"/>
    </source>
</evidence>
<proteinExistence type="predicted"/>
<dbReference type="EMBL" id="CP058214">
    <property type="protein sequence ID" value="QPC43554.1"/>
    <property type="molecule type" value="Genomic_DNA"/>
</dbReference>
<dbReference type="Pfam" id="PF10003">
    <property type="entry name" value="DUF2244"/>
    <property type="match status" value="1"/>
</dbReference>
<dbReference type="AlphaFoldDB" id="A0A7S8C531"/>
<keyword evidence="1" id="KW-0812">Transmembrane</keyword>
<evidence type="ECO:0000313" key="3">
    <source>
        <dbReference type="Proteomes" id="UP000593594"/>
    </source>
</evidence>
<feature type="transmembrane region" description="Helical" evidence="1">
    <location>
        <begin position="28"/>
        <end position="47"/>
    </location>
</feature>